<evidence type="ECO:0000313" key="1">
    <source>
        <dbReference type="EMBL" id="AVK76584.1"/>
    </source>
</evidence>
<sequence>MWTRQLFNVAAFAEGTEVIEFLWVHRRALRAHIPAALFDTTKVMRRAAESGSIILVTLWDRLFGVCLDSTDLAGAASGGHVALVDFLLGERVVPLADALEAAAFKGSESMVRSFLATGAPVTDHAVYGAVRAGCVDLVRLLVEHGNARGNWFAVEEAVDAGRVDILTALCVEGHLRPCWYSMPVAARRGSLAAMRVLHRALYPAAAEASVVGDYADALDYAIAHRLVSLKSVFWSAMRDGDIDCVQHMLATWKRRGKVTPVLCDDSIGEQGRLDILQCVYDCGRPIDWTNSDVSSYATIYGHLPMVQWMHQRNILETGYWSSTIAMGVAASNGNRRVIEWLCEHGFRAESMNAPSCTLCADHPAEDHRAAEQFLRAQLSL</sequence>
<reference evidence="1" key="1">
    <citation type="journal article" date="2018" name="Nat. Commun.">
        <title>Diversity and evolution of the emerging Pandoraviridae family.</title>
        <authorList>
            <person name="Legendre M."/>
            <person name="Fabre E."/>
            <person name="Poirot O."/>
            <person name="Jeudy S."/>
            <person name="Lartigue A."/>
            <person name="Alempic J.M."/>
            <person name="Beucher L."/>
            <person name="Philippe N."/>
            <person name="Bertaux L."/>
            <person name="Christo-Foroux E."/>
            <person name="Labadie K."/>
            <person name="Coute Y."/>
            <person name="Abergel C."/>
            <person name="Claverie J.M."/>
        </authorList>
    </citation>
    <scope>NUCLEOTIDE SEQUENCE [LARGE SCALE GENOMIC DNA]</scope>
    <source>
        <strain evidence="1">Neocaledonia</strain>
    </source>
</reference>
<dbReference type="RefSeq" id="YP_009482587.1">
    <property type="nucleotide sequence ID" value="NC_037666.1"/>
</dbReference>
<dbReference type="GeneID" id="36843297"/>
<dbReference type="PANTHER" id="PTHR46586">
    <property type="entry name" value="ANKYRIN REPEAT-CONTAINING PROTEIN"/>
    <property type="match status" value="1"/>
</dbReference>
<organism evidence="1">
    <name type="scientific">Pandoravirus neocaledonia</name>
    <dbReference type="NCBI Taxonomy" id="2107708"/>
    <lineage>
        <taxon>Viruses</taxon>
        <taxon>Pandoravirus</taxon>
    </lineage>
</organism>
<name>A0A2U7UDR1_9VIRU</name>
<dbReference type="Gene3D" id="1.25.40.20">
    <property type="entry name" value="Ankyrin repeat-containing domain"/>
    <property type="match status" value="1"/>
</dbReference>
<gene>
    <name evidence="1" type="ORF">pneo_cds_977</name>
</gene>
<dbReference type="SUPFAM" id="SSF48403">
    <property type="entry name" value="Ankyrin repeat"/>
    <property type="match status" value="1"/>
</dbReference>
<dbReference type="InterPro" id="IPR036770">
    <property type="entry name" value="Ankyrin_rpt-contain_sf"/>
</dbReference>
<protein>
    <submittedName>
        <fullName evidence="1">Ankyrin repeat domain containing protein</fullName>
    </submittedName>
</protein>
<proteinExistence type="predicted"/>
<dbReference type="EMBL" id="MG011690">
    <property type="protein sequence ID" value="AVK76584.1"/>
    <property type="molecule type" value="Genomic_DNA"/>
</dbReference>
<dbReference type="PANTHER" id="PTHR46586:SF3">
    <property type="entry name" value="ANKYRIN REPEAT-CONTAINING PROTEIN"/>
    <property type="match status" value="1"/>
</dbReference>
<dbReference type="InterPro" id="IPR052050">
    <property type="entry name" value="SecEffector_AnkRepeat"/>
</dbReference>
<dbReference type="Proteomes" id="UP000249287">
    <property type="component" value="Segment"/>
</dbReference>
<dbReference type="KEGG" id="vg:36843297"/>
<accession>A0A2U7UDR1</accession>